<name>A0A0V0ZH19_9BILA</name>
<comment type="caution">
    <text evidence="1">The sequence shown here is derived from an EMBL/GenBank/DDBJ whole genome shotgun (WGS) entry which is preliminary data.</text>
</comment>
<evidence type="ECO:0000313" key="1">
    <source>
        <dbReference type="EMBL" id="KRY11863.1"/>
    </source>
</evidence>
<protein>
    <submittedName>
        <fullName evidence="1">Uncharacterized protein</fullName>
    </submittedName>
</protein>
<gene>
    <name evidence="1" type="ORF">T12_4048</name>
</gene>
<keyword evidence="2" id="KW-1185">Reference proteome</keyword>
<evidence type="ECO:0000313" key="2">
    <source>
        <dbReference type="Proteomes" id="UP000054783"/>
    </source>
</evidence>
<accession>A0A0V0ZH19</accession>
<reference evidence="1 2" key="1">
    <citation type="submission" date="2015-01" db="EMBL/GenBank/DDBJ databases">
        <title>Evolution of Trichinella species and genotypes.</title>
        <authorList>
            <person name="Korhonen P.K."/>
            <person name="Edoardo P."/>
            <person name="Giuseppe L.R."/>
            <person name="Gasser R.B."/>
        </authorList>
    </citation>
    <scope>NUCLEOTIDE SEQUENCE [LARGE SCALE GENOMIC DNA]</scope>
    <source>
        <strain evidence="1">ISS2496</strain>
    </source>
</reference>
<proteinExistence type="predicted"/>
<dbReference type="Proteomes" id="UP000054783">
    <property type="component" value="Unassembled WGS sequence"/>
</dbReference>
<dbReference type="AlphaFoldDB" id="A0A0V0ZH19"/>
<organism evidence="1 2">
    <name type="scientific">Trichinella patagoniensis</name>
    <dbReference type="NCBI Taxonomy" id="990121"/>
    <lineage>
        <taxon>Eukaryota</taxon>
        <taxon>Metazoa</taxon>
        <taxon>Ecdysozoa</taxon>
        <taxon>Nematoda</taxon>
        <taxon>Enoplea</taxon>
        <taxon>Dorylaimia</taxon>
        <taxon>Trichinellida</taxon>
        <taxon>Trichinellidae</taxon>
        <taxon>Trichinella</taxon>
    </lineage>
</organism>
<dbReference type="EMBL" id="JYDQ01000181">
    <property type="protein sequence ID" value="KRY11863.1"/>
    <property type="molecule type" value="Genomic_DNA"/>
</dbReference>
<sequence length="70" mass="8289">MPFADYWRRSCILEKCLLTHSNQSIALDDDDDDDNDESPFVMHLPAVRISNYRCPVIVNKNIRFNKKYLK</sequence>